<comment type="caution">
    <text evidence="1">The sequence shown here is derived from an EMBL/GenBank/DDBJ whole genome shotgun (WGS) entry which is preliminary data.</text>
</comment>
<name>A0A0F9NVQ2_9ZZZZ</name>
<proteinExistence type="predicted"/>
<accession>A0A0F9NVQ2</accession>
<reference evidence="1" key="1">
    <citation type="journal article" date="2015" name="Nature">
        <title>Complex archaea that bridge the gap between prokaryotes and eukaryotes.</title>
        <authorList>
            <person name="Spang A."/>
            <person name="Saw J.H."/>
            <person name="Jorgensen S.L."/>
            <person name="Zaremba-Niedzwiedzka K."/>
            <person name="Martijn J."/>
            <person name="Lind A.E."/>
            <person name="van Eijk R."/>
            <person name="Schleper C."/>
            <person name="Guy L."/>
            <person name="Ettema T.J."/>
        </authorList>
    </citation>
    <scope>NUCLEOTIDE SEQUENCE</scope>
</reference>
<organism evidence="1">
    <name type="scientific">marine sediment metagenome</name>
    <dbReference type="NCBI Taxonomy" id="412755"/>
    <lineage>
        <taxon>unclassified sequences</taxon>
        <taxon>metagenomes</taxon>
        <taxon>ecological metagenomes</taxon>
    </lineage>
</organism>
<dbReference type="EMBL" id="LAZR01003640">
    <property type="protein sequence ID" value="KKN16177.1"/>
    <property type="molecule type" value="Genomic_DNA"/>
</dbReference>
<dbReference type="AlphaFoldDB" id="A0A0F9NVQ2"/>
<sequence>MFYSFTLTITAAHTAANKLQLDLEMSAGIVHQVDILFPDDADHNIRVQIFDANLQLWPTNRGAALRGDAAIVSFRDFYEMSPGNNTLRAYAWWEDTETATTVFANIGVLPRAIIQPFSLAELLRSVQRS</sequence>
<gene>
    <name evidence="1" type="ORF">LCGC14_0978490</name>
</gene>
<protein>
    <submittedName>
        <fullName evidence="1">Uncharacterized protein</fullName>
    </submittedName>
</protein>
<evidence type="ECO:0000313" key="1">
    <source>
        <dbReference type="EMBL" id="KKN16177.1"/>
    </source>
</evidence>